<proteinExistence type="predicted"/>
<evidence type="ECO:0000313" key="1">
    <source>
        <dbReference type="EMBL" id="NGO64585.1"/>
    </source>
</evidence>
<protein>
    <submittedName>
        <fullName evidence="1">DUF922 domain-containing protein</fullName>
    </submittedName>
</protein>
<organism evidence="1 2">
    <name type="scientific">Rhizobium daejeonense</name>
    <dbReference type="NCBI Taxonomy" id="240521"/>
    <lineage>
        <taxon>Bacteria</taxon>
        <taxon>Pseudomonadati</taxon>
        <taxon>Pseudomonadota</taxon>
        <taxon>Alphaproteobacteria</taxon>
        <taxon>Hyphomicrobiales</taxon>
        <taxon>Rhizobiaceae</taxon>
        <taxon>Rhizobium/Agrobacterium group</taxon>
        <taxon>Rhizobium</taxon>
    </lineage>
</organism>
<name>A0A6M1S0D7_9HYPH</name>
<dbReference type="AlphaFoldDB" id="A0A6M1S0D7"/>
<accession>A0A6M1S0D7</accession>
<dbReference type="Proteomes" id="UP000477849">
    <property type="component" value="Unassembled WGS sequence"/>
</dbReference>
<sequence>MTAAAVFAAMPTAAQSAWQAIEKIETYSVRGHSGPELYASIGERGPVIGGDVRAIAHTGFKLTWRRDYQQRGASCVLASAVPKLIITYTLPKPANSLPPAVKQKWDRFYAGIQAHERVHGDFIKDLVHKIEAVSVGLTVADDPGCKKIRTELTGKLGELSRAERQQSRDFDRAEMSNGGNVHQLILALVNG</sequence>
<evidence type="ECO:0000313" key="2">
    <source>
        <dbReference type="Proteomes" id="UP000477849"/>
    </source>
</evidence>
<dbReference type="PIRSF" id="PIRSF010521">
    <property type="entry name" value="DUF922_bac"/>
    <property type="match status" value="1"/>
</dbReference>
<gene>
    <name evidence="1" type="ORF">G6N76_13000</name>
</gene>
<dbReference type="RefSeq" id="WP_163906239.1">
    <property type="nucleotide sequence ID" value="NZ_CP048427.1"/>
</dbReference>
<dbReference type="Pfam" id="PF06037">
    <property type="entry name" value="DUF922"/>
    <property type="match status" value="1"/>
</dbReference>
<dbReference type="EMBL" id="JAAKZH010000003">
    <property type="protein sequence ID" value="NGO64585.1"/>
    <property type="molecule type" value="Genomic_DNA"/>
</dbReference>
<keyword evidence="2" id="KW-1185">Reference proteome</keyword>
<reference evidence="1 2" key="1">
    <citation type="submission" date="2020-02" db="EMBL/GenBank/DDBJ databases">
        <title>Genome sequence of the type strain CCBAU10050 of Rhizobium daejeonense.</title>
        <authorList>
            <person name="Gao J."/>
            <person name="Sun J."/>
        </authorList>
    </citation>
    <scope>NUCLEOTIDE SEQUENCE [LARGE SCALE GENOMIC DNA]</scope>
    <source>
        <strain evidence="1 2">CCBAU10050</strain>
    </source>
</reference>
<comment type="caution">
    <text evidence="1">The sequence shown here is derived from an EMBL/GenBank/DDBJ whole genome shotgun (WGS) entry which is preliminary data.</text>
</comment>
<dbReference type="InterPro" id="IPR010321">
    <property type="entry name" value="DUF922"/>
</dbReference>